<keyword evidence="2" id="KW-1185">Reference proteome</keyword>
<protein>
    <submittedName>
        <fullName evidence="1">Uncharacterized protein</fullName>
    </submittedName>
</protein>
<accession>A0ACD0P342</accession>
<dbReference type="EMBL" id="KZ819771">
    <property type="protein sequence ID" value="PWN52533.1"/>
    <property type="molecule type" value="Genomic_DNA"/>
</dbReference>
<evidence type="ECO:0000313" key="2">
    <source>
        <dbReference type="Proteomes" id="UP000245626"/>
    </source>
</evidence>
<sequence>MEATPSKVYPHRQTGPSSILHPTSVPASVRGQVRSFYLSTYSHPRSKGESPKGQAAPPPSPPPLIIKSPFLPDSLVEKLLRCKRDVAIGTKYQPRRRLRGPPLQSCGDGEAGHPPPLPAFPRPITNMEASLHSLLTCFVPIHLFGDHSYGPNGHSMLTFPDHAETGSRKARRVILSTAIQLDFESHDVMMQLSSISETELLLGREDYPTFDPTSPGADGRRVDLDPESLEQEEERVKQYDHEVRRFAVHHLTRAKRLNLLEDYKIHTVLESVDLLERLILSPSSTFVNFDPSLIAIGTDGDGTDGSRRSGSGKKSRFHLSLELLINFMSLLLSNDLVGANACLGGEEVGGEETNLSSSSSSSSPPLSLIYTWNPASIFSRSLDATLVNRLMIFSLRNLLLSRLAYGSSSTSSSNHRDLFSRLSMLTFNDYADPRAVQLLTSFLSRSDSPTRHVVVLPQSSLYRVEPGHLDTNLEPVGRSVLLVHNNSDAFGQNIETEACTSLDGAIGCYSDAALSLRRTRPDLLDHVHLGPSLQDLQPHRL</sequence>
<evidence type="ECO:0000313" key="1">
    <source>
        <dbReference type="EMBL" id="PWN52533.1"/>
    </source>
</evidence>
<proteinExistence type="predicted"/>
<reference evidence="1 2" key="1">
    <citation type="journal article" date="2018" name="Mol. Biol. Evol.">
        <title>Broad Genomic Sampling Reveals a Smut Pathogenic Ancestry of the Fungal Clade Ustilaginomycotina.</title>
        <authorList>
            <person name="Kijpornyongpan T."/>
            <person name="Mondo S.J."/>
            <person name="Barry K."/>
            <person name="Sandor L."/>
            <person name="Lee J."/>
            <person name="Lipzen A."/>
            <person name="Pangilinan J."/>
            <person name="LaButti K."/>
            <person name="Hainaut M."/>
            <person name="Henrissat B."/>
            <person name="Grigoriev I.V."/>
            <person name="Spatafora J.W."/>
            <person name="Aime M.C."/>
        </authorList>
    </citation>
    <scope>NUCLEOTIDE SEQUENCE [LARGE SCALE GENOMIC DNA]</scope>
    <source>
        <strain evidence="1 2">SA 807</strain>
    </source>
</reference>
<name>A0ACD0P342_9BASI</name>
<dbReference type="Proteomes" id="UP000245626">
    <property type="component" value="Unassembled WGS sequence"/>
</dbReference>
<organism evidence="1 2">
    <name type="scientific">Violaceomyces palustris</name>
    <dbReference type="NCBI Taxonomy" id="1673888"/>
    <lineage>
        <taxon>Eukaryota</taxon>
        <taxon>Fungi</taxon>
        <taxon>Dikarya</taxon>
        <taxon>Basidiomycota</taxon>
        <taxon>Ustilaginomycotina</taxon>
        <taxon>Ustilaginomycetes</taxon>
        <taxon>Violaceomycetales</taxon>
        <taxon>Violaceomycetaceae</taxon>
        <taxon>Violaceomyces</taxon>
    </lineage>
</organism>
<gene>
    <name evidence="1" type="ORF">IE53DRAFT_360701</name>
</gene>